<comment type="caution">
    <text evidence="1">The sequence shown here is derived from an EMBL/GenBank/DDBJ whole genome shotgun (WGS) entry which is preliminary data.</text>
</comment>
<reference evidence="1" key="1">
    <citation type="submission" date="2022-07" db="EMBL/GenBank/DDBJ databases">
        <authorList>
            <person name="Macas J."/>
            <person name="Novak P."/>
            <person name="Neumann P."/>
        </authorList>
    </citation>
    <scope>NUCLEOTIDE SEQUENCE</scope>
</reference>
<sequence>MDPGLNWLVKSNSRSHDIQVWPKSLKMSKSNEIYIMDNYSLWMLGFKMKLLRPGSGSVELMDRYRRCWRRELAGAGKDGASADRASRVGTEPMGYTMRVKYVFAGWELLQFILHLVLSQTNATAPAIPLDHQKLGV</sequence>
<dbReference type="Proteomes" id="UP001152484">
    <property type="component" value="Unassembled WGS sequence"/>
</dbReference>
<keyword evidence="2" id="KW-1185">Reference proteome</keyword>
<dbReference type="AlphaFoldDB" id="A0A9P0YMM8"/>
<gene>
    <name evidence="1" type="ORF">CEURO_LOCUS2965</name>
</gene>
<protein>
    <submittedName>
        <fullName evidence="1">Uncharacterized protein</fullName>
    </submittedName>
</protein>
<proteinExistence type="predicted"/>
<evidence type="ECO:0000313" key="2">
    <source>
        <dbReference type="Proteomes" id="UP001152484"/>
    </source>
</evidence>
<organism evidence="1 2">
    <name type="scientific">Cuscuta europaea</name>
    <name type="common">European dodder</name>
    <dbReference type="NCBI Taxonomy" id="41803"/>
    <lineage>
        <taxon>Eukaryota</taxon>
        <taxon>Viridiplantae</taxon>
        <taxon>Streptophyta</taxon>
        <taxon>Embryophyta</taxon>
        <taxon>Tracheophyta</taxon>
        <taxon>Spermatophyta</taxon>
        <taxon>Magnoliopsida</taxon>
        <taxon>eudicotyledons</taxon>
        <taxon>Gunneridae</taxon>
        <taxon>Pentapetalae</taxon>
        <taxon>asterids</taxon>
        <taxon>lamiids</taxon>
        <taxon>Solanales</taxon>
        <taxon>Convolvulaceae</taxon>
        <taxon>Cuscuteae</taxon>
        <taxon>Cuscuta</taxon>
        <taxon>Cuscuta subgen. Cuscuta</taxon>
    </lineage>
</organism>
<name>A0A9P0YMM8_CUSEU</name>
<evidence type="ECO:0000313" key="1">
    <source>
        <dbReference type="EMBL" id="CAH9068824.1"/>
    </source>
</evidence>
<dbReference type="OrthoDB" id="8062037at2759"/>
<dbReference type="EMBL" id="CAMAPE010000005">
    <property type="protein sequence ID" value="CAH9068824.1"/>
    <property type="molecule type" value="Genomic_DNA"/>
</dbReference>
<accession>A0A9P0YMM8</accession>